<reference evidence="1 2" key="2">
    <citation type="submission" date="2018-10" db="EMBL/GenBank/DDBJ databases">
        <title>Detection and isolation of Mycoplasma hominis as a predominant microorganism from pelvic cavity of patient with salpingitis and tubo-ovarian abscess.</title>
        <authorList>
            <person name="Guschin A.E."/>
            <person name="Khayrullina G.A."/>
            <person name="Rakovskaya I.V."/>
            <person name="Shelenkov A.A."/>
            <person name="Shagin D.A."/>
        </authorList>
    </citation>
    <scope>NUCLEOTIDE SEQUENCE [LARGE SCALE GENOMIC DNA]</scope>
    <source>
        <strain evidence="2">TOA</strain>
    </source>
</reference>
<dbReference type="AlphaFoldDB" id="A0A454C9C0"/>
<dbReference type="RefSeq" id="WP_012855455.1">
    <property type="nucleotide sequence ID" value="NZ_CP009677.1"/>
</dbReference>
<dbReference type="OMA" id="MWAIEVN"/>
<evidence type="ECO:0000313" key="2">
    <source>
        <dbReference type="Proteomes" id="UP000029712"/>
    </source>
</evidence>
<name>A0A454C9C0_METHO</name>
<gene>
    <name evidence="1" type="ORF">KN71_001120</name>
</gene>
<dbReference type="OrthoDB" id="398903at2"/>
<dbReference type="Proteomes" id="UP000029712">
    <property type="component" value="Chromosome"/>
</dbReference>
<dbReference type="GeneID" id="89679217"/>
<evidence type="ECO:0000313" key="1">
    <source>
        <dbReference type="EMBL" id="AYN65304.1"/>
    </source>
</evidence>
<sequence>MWAIEVNTKMNFRYFVEQDAIYEELNNIFSSNKNIKLIGKIEIKPNRTKTNVFINLSYKLINKTSFAYETKKLIFKIEHKVFSLINAKPNNINLIFQGYEDEK</sequence>
<protein>
    <submittedName>
        <fullName evidence="1">Uncharacterized protein</fullName>
    </submittedName>
</protein>
<accession>A0A454C9C0</accession>
<organism evidence="1 2">
    <name type="scientific">Metamycoplasma hominis</name>
    <name type="common">Mycoplasma hominis</name>
    <dbReference type="NCBI Taxonomy" id="2098"/>
    <lineage>
        <taxon>Bacteria</taxon>
        <taxon>Bacillati</taxon>
        <taxon>Mycoplasmatota</taxon>
        <taxon>Mycoplasmoidales</taxon>
        <taxon>Metamycoplasmataceae</taxon>
        <taxon>Metamycoplasma</taxon>
    </lineage>
</organism>
<dbReference type="InterPro" id="IPR054781">
    <property type="entry name" value="Asp23-rel"/>
</dbReference>
<dbReference type="NCBIfam" id="NF045836">
    <property type="entry name" value="MMB_0454_fam"/>
    <property type="match status" value="1"/>
</dbReference>
<reference evidence="1 2" key="1">
    <citation type="submission" date="2014-08" db="EMBL/GenBank/DDBJ databases">
        <authorList>
            <person name="Kuleshov K."/>
            <person name="Dedkov V."/>
            <person name="Markelov M."/>
            <person name="Pimkina E."/>
        </authorList>
    </citation>
    <scope>NUCLEOTIDE SEQUENCE [LARGE SCALE GENOMIC DNA]</scope>
    <source>
        <strain evidence="2">TOA</strain>
    </source>
</reference>
<dbReference type="EMBL" id="CP033021">
    <property type="protein sequence ID" value="AYN65304.1"/>
    <property type="molecule type" value="Genomic_DNA"/>
</dbReference>
<proteinExistence type="predicted"/>